<keyword evidence="3 6" id="KW-0238">DNA-binding</keyword>
<evidence type="ECO:0000256" key="1">
    <source>
        <dbReference type="ARBA" id="ARBA00009437"/>
    </source>
</evidence>
<dbReference type="SUPFAM" id="SSF46785">
    <property type="entry name" value="Winged helix' DNA-binding domain"/>
    <property type="match status" value="1"/>
</dbReference>
<evidence type="ECO:0000256" key="2">
    <source>
        <dbReference type="ARBA" id="ARBA00023015"/>
    </source>
</evidence>
<protein>
    <submittedName>
        <fullName evidence="6">DNA-binding transcriptional regulator, LysR family</fullName>
    </submittedName>
</protein>
<dbReference type="InterPro" id="IPR005119">
    <property type="entry name" value="LysR_subst-bd"/>
</dbReference>
<reference evidence="7" key="1">
    <citation type="submission" date="2016-10" db="EMBL/GenBank/DDBJ databases">
        <authorList>
            <person name="Varghese N."/>
            <person name="Submissions S."/>
        </authorList>
    </citation>
    <scope>NUCLEOTIDE SEQUENCE [LARGE SCALE GENOMIC DNA]</scope>
    <source>
        <strain evidence="7">8N4</strain>
    </source>
</reference>
<dbReference type="Gene3D" id="1.10.10.10">
    <property type="entry name" value="Winged helix-like DNA-binding domain superfamily/Winged helix DNA-binding domain"/>
    <property type="match status" value="1"/>
</dbReference>
<feature type="domain" description="HTH lysR-type" evidence="5">
    <location>
        <begin position="3"/>
        <end position="60"/>
    </location>
</feature>
<comment type="similarity">
    <text evidence="1">Belongs to the LysR transcriptional regulatory family.</text>
</comment>
<keyword evidence="7" id="KW-1185">Reference proteome</keyword>
<evidence type="ECO:0000256" key="4">
    <source>
        <dbReference type="ARBA" id="ARBA00023163"/>
    </source>
</evidence>
<dbReference type="InterPro" id="IPR036390">
    <property type="entry name" value="WH_DNA-bd_sf"/>
</dbReference>
<name>A0A1H9F6D3_9GAMM</name>
<keyword evidence="2" id="KW-0805">Transcription regulation</keyword>
<dbReference type="FunFam" id="1.10.10.10:FF:000001">
    <property type="entry name" value="LysR family transcriptional regulator"/>
    <property type="match status" value="1"/>
</dbReference>
<dbReference type="Pfam" id="PF00126">
    <property type="entry name" value="HTH_1"/>
    <property type="match status" value="1"/>
</dbReference>
<dbReference type="Gene3D" id="3.40.190.290">
    <property type="match status" value="1"/>
</dbReference>
<organism evidence="6 7">
    <name type="scientific">Rosenbergiella nectarea</name>
    <dbReference type="NCBI Taxonomy" id="988801"/>
    <lineage>
        <taxon>Bacteria</taxon>
        <taxon>Pseudomonadati</taxon>
        <taxon>Pseudomonadota</taxon>
        <taxon>Gammaproteobacteria</taxon>
        <taxon>Enterobacterales</taxon>
        <taxon>Erwiniaceae</taxon>
        <taxon>Rosenbergiella</taxon>
    </lineage>
</organism>
<sequence length="296" mass="33067">MRVDANDLLLFTRIAEDGSFTKAADRLDFPASTLSRRIAALEQQLGERLFIRTTRKMTITPFGQAILRHTQQIAAEITAIDALIEHRSIVPSGKLRVSLPGDFTQALISEFLADFIDDYPQITLDIDVSQRRVDMIAEGFDLALRIGALADDASLAARLLGHFELGLYAAPRYLHHAAKIRQPGDLLAHPLLRLHSDNTPLNLSSGQQQWQGELATKTLANSPNILVNLALRGAGVTRIAAHSVQHYVESGELIRVLPEWQSKKRPVWVVFPATRLMPSRTRIFIDSLVRRFEQLS</sequence>
<dbReference type="PANTHER" id="PTHR30537">
    <property type="entry name" value="HTH-TYPE TRANSCRIPTIONAL REGULATOR"/>
    <property type="match status" value="1"/>
</dbReference>
<dbReference type="Pfam" id="PF03466">
    <property type="entry name" value="LysR_substrate"/>
    <property type="match status" value="1"/>
</dbReference>
<proteinExistence type="inferred from homology"/>
<dbReference type="InterPro" id="IPR058163">
    <property type="entry name" value="LysR-type_TF_proteobact-type"/>
</dbReference>
<dbReference type="OrthoDB" id="5671700at2"/>
<dbReference type="CDD" id="cd08422">
    <property type="entry name" value="PBP2_CrgA_like"/>
    <property type="match status" value="1"/>
</dbReference>
<dbReference type="Proteomes" id="UP000242515">
    <property type="component" value="Unassembled WGS sequence"/>
</dbReference>
<dbReference type="InterPro" id="IPR000847">
    <property type="entry name" value="LysR_HTH_N"/>
</dbReference>
<dbReference type="RefSeq" id="WP_092672966.1">
    <property type="nucleotide sequence ID" value="NZ_FOGC01000002.1"/>
</dbReference>
<dbReference type="PROSITE" id="PS50931">
    <property type="entry name" value="HTH_LYSR"/>
    <property type="match status" value="1"/>
</dbReference>
<dbReference type="GO" id="GO:0003700">
    <property type="term" value="F:DNA-binding transcription factor activity"/>
    <property type="evidence" value="ECO:0007669"/>
    <property type="project" value="InterPro"/>
</dbReference>
<evidence type="ECO:0000259" key="5">
    <source>
        <dbReference type="PROSITE" id="PS50931"/>
    </source>
</evidence>
<dbReference type="SUPFAM" id="SSF53850">
    <property type="entry name" value="Periplasmic binding protein-like II"/>
    <property type="match status" value="1"/>
</dbReference>
<dbReference type="GO" id="GO:0003677">
    <property type="term" value="F:DNA binding"/>
    <property type="evidence" value="ECO:0007669"/>
    <property type="project" value="UniProtKB-KW"/>
</dbReference>
<accession>A0A1H9F6D3</accession>
<dbReference type="PANTHER" id="PTHR30537:SF5">
    <property type="entry name" value="HTH-TYPE TRANSCRIPTIONAL ACTIVATOR TTDR-RELATED"/>
    <property type="match status" value="1"/>
</dbReference>
<keyword evidence="4" id="KW-0804">Transcription</keyword>
<dbReference type="AlphaFoldDB" id="A0A1H9F6D3"/>
<gene>
    <name evidence="6" type="ORF">SAMN05216522_102184</name>
</gene>
<dbReference type="InterPro" id="IPR036388">
    <property type="entry name" value="WH-like_DNA-bd_sf"/>
</dbReference>
<evidence type="ECO:0000256" key="3">
    <source>
        <dbReference type="ARBA" id="ARBA00023125"/>
    </source>
</evidence>
<evidence type="ECO:0000313" key="7">
    <source>
        <dbReference type="Proteomes" id="UP000242515"/>
    </source>
</evidence>
<dbReference type="STRING" id="988801.SAMN05216522_102184"/>
<evidence type="ECO:0000313" key="6">
    <source>
        <dbReference type="EMBL" id="SEQ33492.1"/>
    </source>
</evidence>
<dbReference type="EMBL" id="FOGC01000002">
    <property type="protein sequence ID" value="SEQ33492.1"/>
    <property type="molecule type" value="Genomic_DNA"/>
</dbReference>